<dbReference type="Proteomes" id="UP001519362">
    <property type="component" value="Unassembled WGS sequence"/>
</dbReference>
<comment type="caution">
    <text evidence="1">The sequence shown here is derived from an EMBL/GenBank/DDBJ whole genome shotgun (WGS) entry which is preliminary data.</text>
</comment>
<sequence length="72" mass="7335">MWSAASAMLSIAAPIPAITPAGAGGAARAFGMLPAYEPPLTFEADKASSTIVFPRGDTHGTGVIGQKEWMTS</sequence>
<evidence type="ECO:0000313" key="2">
    <source>
        <dbReference type="Proteomes" id="UP001519362"/>
    </source>
</evidence>
<protein>
    <submittedName>
        <fullName evidence="1">Uncharacterized protein</fullName>
    </submittedName>
</protein>
<proteinExistence type="predicted"/>
<name>A0ABS4ZJK9_9MICO</name>
<evidence type="ECO:0000313" key="1">
    <source>
        <dbReference type="EMBL" id="MBP2437471.1"/>
    </source>
</evidence>
<accession>A0ABS4ZJK9</accession>
<keyword evidence="2" id="KW-1185">Reference proteome</keyword>
<dbReference type="EMBL" id="JAGIOL010000001">
    <property type="protein sequence ID" value="MBP2437471.1"/>
    <property type="molecule type" value="Genomic_DNA"/>
</dbReference>
<organism evidence="1 2">
    <name type="scientific">Microbacterium amylolyticum</name>
    <dbReference type="NCBI Taxonomy" id="936337"/>
    <lineage>
        <taxon>Bacteria</taxon>
        <taxon>Bacillati</taxon>
        <taxon>Actinomycetota</taxon>
        <taxon>Actinomycetes</taxon>
        <taxon>Micrococcales</taxon>
        <taxon>Microbacteriaceae</taxon>
        <taxon>Microbacterium</taxon>
    </lineage>
</organism>
<gene>
    <name evidence="1" type="ORF">JOF34_002057</name>
</gene>
<reference evidence="1 2" key="1">
    <citation type="submission" date="2021-03" db="EMBL/GenBank/DDBJ databases">
        <title>Sequencing the genomes of 1000 actinobacteria strains.</title>
        <authorList>
            <person name="Klenk H.-P."/>
        </authorList>
    </citation>
    <scope>NUCLEOTIDE SEQUENCE [LARGE SCALE GENOMIC DNA]</scope>
    <source>
        <strain evidence="1 2">DSM 24221</strain>
    </source>
</reference>